<keyword evidence="5" id="KW-1185">Reference proteome</keyword>
<organism evidence="4 5">
    <name type="scientific">Agrococcus citreus</name>
    <dbReference type="NCBI Taxonomy" id="84643"/>
    <lineage>
        <taxon>Bacteria</taxon>
        <taxon>Bacillati</taxon>
        <taxon>Actinomycetota</taxon>
        <taxon>Actinomycetes</taxon>
        <taxon>Micrococcales</taxon>
        <taxon>Microbacteriaceae</taxon>
        <taxon>Agrococcus</taxon>
    </lineage>
</organism>
<keyword evidence="4" id="KW-0255">Endonuclease</keyword>
<comment type="caution">
    <text evidence="4">The sequence shown here is derived from an EMBL/GenBank/DDBJ whole genome shotgun (WGS) entry which is preliminary data.</text>
</comment>
<accession>A0ABP4JNL0</accession>
<keyword evidence="4" id="KW-0378">Hydrolase</keyword>
<name>A0ABP4JNL0_9MICO</name>
<proteinExistence type="inferred from homology"/>
<dbReference type="Gene3D" id="1.10.30.50">
    <property type="match status" value="1"/>
</dbReference>
<dbReference type="Pfam" id="PF01844">
    <property type="entry name" value="HNH"/>
    <property type="match status" value="1"/>
</dbReference>
<sequence length="465" mass="49748">MRGAIDVLRSAADALLRSFEALGDAQRWDALAAVGELAKHADGLVVRMAGLVEQAPPAFDAPSSTRAFGYRDAADALRHELGVTSSRAKAIIRVAVAATPRPTAGGAPFEPRFPHVADALADGSIGIDQARVIVEQLGEGRGRIDDDDRRFAEASLVGDATGQPAGEVAGERGYDDTAPTPPEELAATARQWLLALDPDGAEPREEQQIAQRSFTISRCTDGMFRGRIVLPPAEGAQVQAVVQAYNSPRTSKDPTAPVNDDGRSPEQRSADVLAGLFAAHARSGETPRPGGRPPTLLVAVTQADLDAHAEGRPGVCEIVETGEIVPVQLAARMTCDAIIQTALVDDDGHVLKMGRRKRLFTAIQRLAIILRDKLCQGEGCGAPASWNDVHHVRTWADGGPTDIDNGILLCTRCHQDVHAGRQQIERSGTRWKVRRTLLPPIRRPRGTRRRAPDVHPTAPFPVSTG</sequence>
<comment type="similarity">
    <text evidence="1">Belongs to the Rv1128c/1148c/1588c/1702c/1945/3466 family.</text>
</comment>
<dbReference type="Pfam" id="PF02720">
    <property type="entry name" value="DUF222"/>
    <property type="match status" value="1"/>
</dbReference>
<evidence type="ECO:0000313" key="5">
    <source>
        <dbReference type="Proteomes" id="UP001501266"/>
    </source>
</evidence>
<gene>
    <name evidence="4" type="ORF">GCM10009640_18330</name>
</gene>
<dbReference type="SMART" id="SM00507">
    <property type="entry name" value="HNHc"/>
    <property type="match status" value="1"/>
</dbReference>
<dbReference type="RefSeq" id="WP_343919659.1">
    <property type="nucleotide sequence ID" value="NZ_BAAAKK010000005.1"/>
</dbReference>
<keyword evidence="4" id="KW-0540">Nuclease</keyword>
<dbReference type="EMBL" id="BAAAKK010000005">
    <property type="protein sequence ID" value="GAA1423687.1"/>
    <property type="molecule type" value="Genomic_DNA"/>
</dbReference>
<feature type="region of interest" description="Disordered" evidence="2">
    <location>
        <begin position="246"/>
        <end position="267"/>
    </location>
</feature>
<protein>
    <submittedName>
        <fullName evidence="4">HNH endonuclease signature motif containing protein</fullName>
    </submittedName>
</protein>
<dbReference type="InterPro" id="IPR003615">
    <property type="entry name" value="HNH_nuc"/>
</dbReference>
<dbReference type="InterPro" id="IPR003870">
    <property type="entry name" value="DUF222"/>
</dbReference>
<feature type="region of interest" description="Disordered" evidence="2">
    <location>
        <begin position="442"/>
        <end position="465"/>
    </location>
</feature>
<dbReference type="CDD" id="cd00085">
    <property type="entry name" value="HNHc"/>
    <property type="match status" value="1"/>
</dbReference>
<evidence type="ECO:0000256" key="2">
    <source>
        <dbReference type="SAM" id="MobiDB-lite"/>
    </source>
</evidence>
<evidence type="ECO:0000259" key="3">
    <source>
        <dbReference type="SMART" id="SM00507"/>
    </source>
</evidence>
<evidence type="ECO:0000256" key="1">
    <source>
        <dbReference type="ARBA" id="ARBA00023450"/>
    </source>
</evidence>
<dbReference type="Proteomes" id="UP001501266">
    <property type="component" value="Unassembled WGS sequence"/>
</dbReference>
<reference evidence="5" key="1">
    <citation type="journal article" date="2019" name="Int. J. Syst. Evol. Microbiol.">
        <title>The Global Catalogue of Microorganisms (GCM) 10K type strain sequencing project: providing services to taxonomists for standard genome sequencing and annotation.</title>
        <authorList>
            <consortium name="The Broad Institute Genomics Platform"/>
            <consortium name="The Broad Institute Genome Sequencing Center for Infectious Disease"/>
            <person name="Wu L."/>
            <person name="Ma J."/>
        </authorList>
    </citation>
    <scope>NUCLEOTIDE SEQUENCE [LARGE SCALE GENOMIC DNA]</scope>
    <source>
        <strain evidence="5">JCM 12398</strain>
    </source>
</reference>
<feature type="domain" description="HNH nuclease" evidence="3">
    <location>
        <begin position="363"/>
        <end position="415"/>
    </location>
</feature>
<evidence type="ECO:0000313" key="4">
    <source>
        <dbReference type="EMBL" id="GAA1423687.1"/>
    </source>
</evidence>
<dbReference type="InterPro" id="IPR002711">
    <property type="entry name" value="HNH"/>
</dbReference>
<dbReference type="GO" id="GO:0004519">
    <property type="term" value="F:endonuclease activity"/>
    <property type="evidence" value="ECO:0007669"/>
    <property type="project" value="UniProtKB-KW"/>
</dbReference>